<proteinExistence type="predicted"/>
<dbReference type="Proteomes" id="UP001374599">
    <property type="component" value="Unassembled WGS sequence"/>
</dbReference>
<gene>
    <name evidence="1" type="ORF">AN2V17_42120</name>
</gene>
<dbReference type="EMBL" id="BTPU01000092">
    <property type="protein sequence ID" value="GMQ64970.1"/>
    <property type="molecule type" value="Genomic_DNA"/>
</dbReference>
<keyword evidence="2" id="KW-1185">Reference proteome</keyword>
<reference evidence="1" key="1">
    <citation type="submission" date="2023-09" db="EMBL/GenBank/DDBJ databases">
        <title>Vallitalea sediminicola and Vallitalea maricola sp. nov., anaerobic bacteria isolated from marine sediment.</title>
        <authorList>
            <person name="Hirano S."/>
            <person name="Maeda A."/>
            <person name="Terahara T."/>
            <person name="Mori K."/>
            <person name="Hamada M."/>
            <person name="Matsumoto R."/>
            <person name="Kobayashi T."/>
        </authorList>
    </citation>
    <scope>NUCLEOTIDE SEQUENCE</scope>
    <source>
        <strain evidence="1">AN17-2</strain>
    </source>
</reference>
<protein>
    <submittedName>
        <fullName evidence="1">Carbohydrate ABC transporter permease</fullName>
    </submittedName>
</protein>
<comment type="caution">
    <text evidence="1">The sequence shown here is derived from an EMBL/GenBank/DDBJ whole genome shotgun (WGS) entry which is preliminary data.</text>
</comment>
<evidence type="ECO:0000313" key="1">
    <source>
        <dbReference type="EMBL" id="GMQ64970.1"/>
    </source>
</evidence>
<sequence>MKKILSKIPSLVIKIFLNIWCGFSLFAFIWIVISSLKTNRQLFENMWGLFQNPQWDNYITIWKNYKLGIYFANSLIVVIVAVIGLLIICAPVAYVLSRIKFKMKNFFTKLFTFGMGVPYQLLLVPLFFILFKLNLINTLTGLCLVYIALSIPFTVFLMMGFFKTLPSTLEEASYIDGCSPIKTFFKIMLPLGRPALVTSGIFNLIWLWNEFLLALTLLSAEGKYTLSMGLYSLQGSMQYTGDWVSLFAGFTTVVVPTFLVYIILSRTIMEGLTMGAVKE</sequence>
<evidence type="ECO:0000313" key="2">
    <source>
        <dbReference type="Proteomes" id="UP001374599"/>
    </source>
</evidence>
<organism evidence="1 2">
    <name type="scientific">Vallitalea maricola</name>
    <dbReference type="NCBI Taxonomy" id="3074433"/>
    <lineage>
        <taxon>Bacteria</taxon>
        <taxon>Bacillati</taxon>
        <taxon>Bacillota</taxon>
        <taxon>Clostridia</taxon>
        <taxon>Lachnospirales</taxon>
        <taxon>Vallitaleaceae</taxon>
        <taxon>Vallitalea</taxon>
    </lineage>
</organism>
<accession>A0ACB5UQY3</accession>
<name>A0ACB5UQY3_9FIRM</name>